<evidence type="ECO:0000259" key="5">
    <source>
        <dbReference type="PROSITE" id="PS50111"/>
    </source>
</evidence>
<dbReference type="Pfam" id="PF00672">
    <property type="entry name" value="HAMP"/>
    <property type="match status" value="1"/>
</dbReference>
<dbReference type="Proteomes" id="UP000430120">
    <property type="component" value="Unassembled WGS sequence"/>
</dbReference>
<dbReference type="AlphaFoldDB" id="A0A643FFB0"/>
<evidence type="ECO:0000256" key="4">
    <source>
        <dbReference type="PROSITE-ProRule" id="PRU00284"/>
    </source>
</evidence>
<dbReference type="Gene3D" id="1.10.287.950">
    <property type="entry name" value="Methyl-accepting chemotaxis protein"/>
    <property type="match status" value="1"/>
</dbReference>
<keyword evidence="8" id="KW-1185">Reference proteome</keyword>
<comment type="similarity">
    <text evidence="3">Belongs to the methyl-accepting chemotaxis (MCP) protein family.</text>
</comment>
<dbReference type="GO" id="GO:0007165">
    <property type="term" value="P:signal transduction"/>
    <property type="evidence" value="ECO:0007669"/>
    <property type="project" value="UniProtKB-KW"/>
</dbReference>
<dbReference type="FunFam" id="1.10.287.950:FF:000001">
    <property type="entry name" value="Methyl-accepting chemotaxis sensory transducer"/>
    <property type="match status" value="1"/>
</dbReference>
<dbReference type="GO" id="GO:0006935">
    <property type="term" value="P:chemotaxis"/>
    <property type="evidence" value="ECO:0007669"/>
    <property type="project" value="UniProtKB-KW"/>
</dbReference>
<organism evidence="7 8">
    <name type="scientific">Ideonella dechloratans</name>
    <dbReference type="NCBI Taxonomy" id="36863"/>
    <lineage>
        <taxon>Bacteria</taxon>
        <taxon>Pseudomonadati</taxon>
        <taxon>Pseudomonadota</taxon>
        <taxon>Betaproteobacteria</taxon>
        <taxon>Burkholderiales</taxon>
        <taxon>Sphaerotilaceae</taxon>
        <taxon>Ideonella</taxon>
    </lineage>
</organism>
<feature type="domain" description="HAMP" evidence="6">
    <location>
        <begin position="208"/>
        <end position="261"/>
    </location>
</feature>
<gene>
    <name evidence="7" type="ORF">F7Q92_03785</name>
</gene>
<evidence type="ECO:0000313" key="8">
    <source>
        <dbReference type="Proteomes" id="UP000430120"/>
    </source>
</evidence>
<name>A0A643FFB0_IDEDE</name>
<dbReference type="GO" id="GO:0016020">
    <property type="term" value="C:membrane"/>
    <property type="evidence" value="ECO:0007669"/>
    <property type="project" value="UniProtKB-SubCell"/>
</dbReference>
<dbReference type="PROSITE" id="PS50885">
    <property type="entry name" value="HAMP"/>
    <property type="match status" value="1"/>
</dbReference>
<protein>
    <submittedName>
        <fullName evidence="7">HAMP domain-containing protein</fullName>
    </submittedName>
</protein>
<dbReference type="SUPFAM" id="SSF58104">
    <property type="entry name" value="Methyl-accepting chemotaxis protein (MCP) signaling domain"/>
    <property type="match status" value="1"/>
</dbReference>
<dbReference type="PROSITE" id="PS50111">
    <property type="entry name" value="CHEMOTAXIS_TRANSDUC_2"/>
    <property type="match status" value="1"/>
</dbReference>
<dbReference type="OrthoDB" id="2489132at2"/>
<evidence type="ECO:0000256" key="3">
    <source>
        <dbReference type="ARBA" id="ARBA00029447"/>
    </source>
</evidence>
<keyword evidence="2" id="KW-0145">Chemotaxis</keyword>
<evidence type="ECO:0000259" key="6">
    <source>
        <dbReference type="PROSITE" id="PS50885"/>
    </source>
</evidence>
<feature type="domain" description="Methyl-accepting transducer" evidence="5">
    <location>
        <begin position="266"/>
        <end position="495"/>
    </location>
</feature>
<evidence type="ECO:0000313" key="7">
    <source>
        <dbReference type="EMBL" id="KAB0584348.1"/>
    </source>
</evidence>
<dbReference type="EMBL" id="VZPB01000006">
    <property type="protein sequence ID" value="KAB0584348.1"/>
    <property type="molecule type" value="Genomic_DNA"/>
</dbReference>
<evidence type="ECO:0000256" key="2">
    <source>
        <dbReference type="ARBA" id="ARBA00022500"/>
    </source>
</evidence>
<reference evidence="7 8" key="1">
    <citation type="submission" date="2019-09" db="EMBL/GenBank/DDBJ databases">
        <title>Draft genome sequences of 48 bacterial type strains from the CCUG.</title>
        <authorList>
            <person name="Tunovic T."/>
            <person name="Pineiro-Iglesias B."/>
            <person name="Unosson C."/>
            <person name="Inganas E."/>
            <person name="Ohlen M."/>
            <person name="Cardew S."/>
            <person name="Jensie-Markopoulos S."/>
            <person name="Salva-Serra F."/>
            <person name="Jaen-Luchoro D."/>
            <person name="Karlsson R."/>
            <person name="Svensson-Stadler L."/>
            <person name="Chun J."/>
            <person name="Moore E."/>
        </authorList>
    </citation>
    <scope>NUCLEOTIDE SEQUENCE [LARGE SCALE GENOMIC DNA]</scope>
    <source>
        <strain evidence="7 8">CCUG 30977</strain>
    </source>
</reference>
<keyword evidence="4" id="KW-0807">Transducer</keyword>
<dbReference type="PANTHER" id="PTHR43531:SF11">
    <property type="entry name" value="METHYL-ACCEPTING CHEMOTAXIS PROTEIN 3"/>
    <property type="match status" value="1"/>
</dbReference>
<sequence length="511" mass="53476">MTILREMSIRHRLYALVALAVVATLSVATLAHRNADQARRAALALQQTADAVRDAMVADMMHDAIRADVLGASDAQGKDGTDALKEARADGERHMATLQKSLAAARINALPQAALSALDTARADAERYLAAARAALAQPDQAPAQATFAKAFAALETSMGAAGDAIEATAGSLRTDTEAQLARGQHLTWGVIAASLGLLLGLGAMTVRAILQPLDRMQQAVHDLNAENGNLSRRLPPAQAELHEVTAVFNSFLDKVAGLVGGVQSVARQISTTSDEIATGNMDLSQRTEKTSASLQQAAASVSQIASTVQQSSESAHHAREFATEVTGVAARGGEVVSQVVVTMEEIHQSARKISEITGVIDGIAFQTNILALNAAVEAARAGEQGRGFAVVAAEVRSLAKRSGEAAKEIKALIDTSVAKAEAGSTLVGHARQAMDEIVSSVDRIHGMIEDITQVTTSQSEGILMVNGFMTEIEHATQQNTALVEETASVAQEMSSQATTLSRTVNVFQVG</sequence>
<dbReference type="SMART" id="SM00283">
    <property type="entry name" value="MA"/>
    <property type="match status" value="1"/>
</dbReference>
<evidence type="ECO:0000256" key="1">
    <source>
        <dbReference type="ARBA" id="ARBA00004370"/>
    </source>
</evidence>
<comment type="caution">
    <text evidence="7">The sequence shown here is derived from an EMBL/GenBank/DDBJ whole genome shotgun (WGS) entry which is preliminary data.</text>
</comment>
<dbReference type="InterPro" id="IPR004089">
    <property type="entry name" value="MCPsignal_dom"/>
</dbReference>
<proteinExistence type="inferred from homology"/>
<dbReference type="RefSeq" id="WP_151122632.1">
    <property type="nucleotide sequence ID" value="NZ_CP088081.1"/>
</dbReference>
<dbReference type="SMART" id="SM00304">
    <property type="entry name" value="HAMP"/>
    <property type="match status" value="1"/>
</dbReference>
<dbReference type="Pfam" id="PF00015">
    <property type="entry name" value="MCPsignal"/>
    <property type="match status" value="1"/>
</dbReference>
<dbReference type="PANTHER" id="PTHR43531">
    <property type="entry name" value="PROTEIN ICFG"/>
    <property type="match status" value="1"/>
</dbReference>
<dbReference type="InterPro" id="IPR004090">
    <property type="entry name" value="Chemotax_Me-accpt_rcpt"/>
</dbReference>
<accession>A0A643FFB0</accession>
<dbReference type="InterPro" id="IPR003660">
    <property type="entry name" value="HAMP_dom"/>
</dbReference>
<dbReference type="GO" id="GO:0004888">
    <property type="term" value="F:transmembrane signaling receptor activity"/>
    <property type="evidence" value="ECO:0007669"/>
    <property type="project" value="InterPro"/>
</dbReference>
<comment type="subcellular location">
    <subcellularLocation>
        <location evidence="1">Membrane</location>
    </subcellularLocation>
</comment>
<dbReference type="PRINTS" id="PR00260">
    <property type="entry name" value="CHEMTRNSDUCR"/>
</dbReference>
<dbReference type="CDD" id="cd11386">
    <property type="entry name" value="MCP_signal"/>
    <property type="match status" value="1"/>
</dbReference>
<dbReference type="InterPro" id="IPR051310">
    <property type="entry name" value="MCP_chemotaxis"/>
</dbReference>